<dbReference type="InterPro" id="IPR050261">
    <property type="entry name" value="FrsA_esterase"/>
</dbReference>
<dbReference type="OrthoDB" id="3668964at2"/>
<evidence type="ECO:0000259" key="2">
    <source>
        <dbReference type="Pfam" id="PF01261"/>
    </source>
</evidence>
<feature type="domain" description="Xylose isomerase-like TIM barrel" evidence="2">
    <location>
        <begin position="489"/>
        <end position="715"/>
    </location>
</feature>
<feature type="chain" id="PRO_5018122340" description="Sugar phosphate isomerase/epimerase" evidence="1">
    <location>
        <begin position="21"/>
        <end position="734"/>
    </location>
</feature>
<gene>
    <name evidence="4" type="ORF">EFY79_14255</name>
</gene>
<dbReference type="SUPFAM" id="SSF53474">
    <property type="entry name" value="alpha/beta-Hydrolases"/>
    <property type="match status" value="1"/>
</dbReference>
<dbReference type="InterPro" id="IPR029058">
    <property type="entry name" value="AB_hydrolase_fold"/>
</dbReference>
<dbReference type="PANTHER" id="PTHR22946">
    <property type="entry name" value="DIENELACTONE HYDROLASE DOMAIN-CONTAINING PROTEIN-RELATED"/>
    <property type="match status" value="1"/>
</dbReference>
<feature type="signal peptide" evidence="1">
    <location>
        <begin position="1"/>
        <end position="20"/>
    </location>
</feature>
<dbReference type="EMBL" id="RJJR01000012">
    <property type="protein sequence ID" value="RNI34841.1"/>
    <property type="molecule type" value="Genomic_DNA"/>
</dbReference>
<comment type="caution">
    <text evidence="4">The sequence shown here is derived from an EMBL/GenBank/DDBJ whole genome shotgun (WGS) entry which is preliminary data.</text>
</comment>
<keyword evidence="5" id="KW-1185">Reference proteome</keyword>
<dbReference type="ESTHER" id="9bact-a0a3m9naq4">
    <property type="family name" value="Pectin_methylesterase"/>
</dbReference>
<dbReference type="Gene3D" id="3.20.20.150">
    <property type="entry name" value="Divalent-metal-dependent TIM barrel enzymes"/>
    <property type="match status" value="1"/>
</dbReference>
<dbReference type="InterPro" id="IPR013022">
    <property type="entry name" value="Xyl_isomerase-like_TIM-brl"/>
</dbReference>
<protein>
    <recommendedName>
        <fullName evidence="6">Sugar phosphate isomerase/epimerase</fullName>
    </recommendedName>
</protein>
<dbReference type="RefSeq" id="WP_123121396.1">
    <property type="nucleotide sequence ID" value="NZ_RJJR01000012.1"/>
</dbReference>
<dbReference type="AlphaFoldDB" id="A0A3M9NAQ4"/>
<keyword evidence="1" id="KW-0732">Signal</keyword>
<dbReference type="PANTHER" id="PTHR22946:SF8">
    <property type="entry name" value="ACETYL XYLAN ESTERASE DOMAIN-CONTAINING PROTEIN"/>
    <property type="match status" value="1"/>
</dbReference>
<dbReference type="InterPro" id="IPR036237">
    <property type="entry name" value="Xyl_isomerase-like_sf"/>
</dbReference>
<evidence type="ECO:0000313" key="5">
    <source>
        <dbReference type="Proteomes" id="UP000267223"/>
    </source>
</evidence>
<accession>A0A3M9NAQ4</accession>
<evidence type="ECO:0000256" key="1">
    <source>
        <dbReference type="SAM" id="SignalP"/>
    </source>
</evidence>
<dbReference type="SUPFAM" id="SSF51658">
    <property type="entry name" value="Xylose isomerase-like"/>
    <property type="match status" value="1"/>
</dbReference>
<evidence type="ECO:0000259" key="3">
    <source>
        <dbReference type="Pfam" id="PF05448"/>
    </source>
</evidence>
<dbReference type="Gene3D" id="3.40.50.1820">
    <property type="entry name" value="alpha/beta hydrolase"/>
    <property type="match status" value="1"/>
</dbReference>
<feature type="domain" description="Acetyl xylan esterase" evidence="3">
    <location>
        <begin position="146"/>
        <end position="306"/>
    </location>
</feature>
<evidence type="ECO:0000313" key="4">
    <source>
        <dbReference type="EMBL" id="RNI34841.1"/>
    </source>
</evidence>
<proteinExistence type="predicted"/>
<dbReference type="Pfam" id="PF01261">
    <property type="entry name" value="AP_endonuc_2"/>
    <property type="match status" value="1"/>
</dbReference>
<organism evidence="4 5">
    <name type="scientific">Hanamia caeni</name>
    <dbReference type="NCBI Taxonomy" id="2294116"/>
    <lineage>
        <taxon>Bacteria</taxon>
        <taxon>Pseudomonadati</taxon>
        <taxon>Bacteroidota</taxon>
        <taxon>Chitinophagia</taxon>
        <taxon>Chitinophagales</taxon>
        <taxon>Chitinophagaceae</taxon>
        <taxon>Hanamia</taxon>
    </lineage>
</organism>
<sequence>MKILHVILFLLLISSKTSFAQNSDDQFKEPLKEVISDIEQRFDVHIRYPEDLVKDRVVTFAKWRFRPDLEETLSNVLASQNISFTKEGDKKYKLKSYEYYLKTPAEGKEQLQYLSTLYHDEQGFEKRKALLRNCILKTLMLDKLPAKPDSKPIVTQIRKMDGYTVQNIAIETLPGVYVSGSLYRPAKIKSKIPVIMNTVGHFSGGRYRADCQYRCAMLAKMGAMAFSYDLFGWDGESLLQVTPADHRRALVESLQALNATRILDFLLSLKEVDTNRVGITGASGGGSHTMAMTAIDSRIKLSVPVVMMSSYHSGGCPCESGMGIHLCGGGTNNVEIAAMAAPRPQLIISDGKDWTQHVPEMGFPFVDRVYGFYGKKNNIKNVHLGNEGHDYGFSKRKAMYEFVAEHFGLNINAVKDKEGNITESDVTIEKAPAMYVFGDKGERLPANALKGFENISKIFKEEVAQAHNQRYKVGVIDLMLLKRQKSGAFQVAKDVGADGLEVDMGGLGNRVTFDNKLLTDSIREQFLNKAKELGLQICSLGMTGYYAQSFCERPQFIQSVQDCIKTMKLMNVKVAFLPLGVQCDLVKSPGLRDSVVSRLKVAGKMAQDAGVVIGIETALDATGELKLLQDVGSPAIKSYFNFSNAIKNGRNLEKELRILGKDNIVQIHCTDDDGVWLQNDPKIDMHKVKATLDKMGWSGWLVIERSRDAKDPRNVKKNYGANTAYVKSIFQTAN</sequence>
<name>A0A3M9NAQ4_9BACT</name>
<reference evidence="4 5" key="1">
    <citation type="submission" date="2018-11" db="EMBL/GenBank/DDBJ databases">
        <title>Draft genome sequence of Ferruginibacter sp. BO-59.</title>
        <authorList>
            <person name="Im W.T."/>
        </authorList>
    </citation>
    <scope>NUCLEOTIDE SEQUENCE [LARGE SCALE GENOMIC DNA]</scope>
    <source>
        <strain evidence="4 5">BO-59</strain>
    </source>
</reference>
<dbReference type="Pfam" id="PF05448">
    <property type="entry name" value="AXE1"/>
    <property type="match status" value="1"/>
</dbReference>
<dbReference type="InterPro" id="IPR008391">
    <property type="entry name" value="AXE1_dom"/>
</dbReference>
<evidence type="ECO:0008006" key="6">
    <source>
        <dbReference type="Google" id="ProtNLM"/>
    </source>
</evidence>
<dbReference type="Proteomes" id="UP000267223">
    <property type="component" value="Unassembled WGS sequence"/>
</dbReference>